<reference evidence="5" key="1">
    <citation type="submission" date="2016-10" db="EMBL/GenBank/DDBJ databases">
        <authorList>
            <person name="Varghese N."/>
            <person name="Submissions S."/>
        </authorList>
    </citation>
    <scope>NUCLEOTIDE SEQUENCE [LARGE SCALE GENOMIC DNA]</scope>
    <source>
        <strain evidence="5">CGMCC 1.11014</strain>
    </source>
</reference>
<dbReference type="GO" id="GO:0006508">
    <property type="term" value="P:proteolysis"/>
    <property type="evidence" value="ECO:0007669"/>
    <property type="project" value="UniProtKB-KW"/>
</dbReference>
<feature type="transmembrane region" description="Helical" evidence="2">
    <location>
        <begin position="50"/>
        <end position="70"/>
    </location>
</feature>
<dbReference type="EMBL" id="FPBO01000037">
    <property type="protein sequence ID" value="SFV12915.1"/>
    <property type="molecule type" value="Genomic_DNA"/>
</dbReference>
<feature type="transmembrane region" description="Helical" evidence="2">
    <location>
        <begin position="180"/>
        <end position="201"/>
    </location>
</feature>
<feature type="transmembrane region" description="Helical" evidence="2">
    <location>
        <begin position="245"/>
        <end position="267"/>
    </location>
</feature>
<keyword evidence="2" id="KW-0472">Membrane</keyword>
<dbReference type="PANTHER" id="PTHR39430:SF1">
    <property type="entry name" value="PROTEASE"/>
    <property type="match status" value="1"/>
</dbReference>
<keyword evidence="5" id="KW-1185">Reference proteome</keyword>
<keyword evidence="4" id="KW-0378">Hydrolase</keyword>
<dbReference type="OrthoDB" id="193898at2"/>
<feature type="domain" description="CAAX prenyl protease 2/Lysostaphin resistance protein A-like" evidence="3">
    <location>
        <begin position="127"/>
        <end position="218"/>
    </location>
</feature>
<dbReference type="Proteomes" id="UP000199391">
    <property type="component" value="Unassembled WGS sequence"/>
</dbReference>
<name>A0A1I7LT74_9BURK</name>
<dbReference type="InterPro" id="IPR003675">
    <property type="entry name" value="Rce1/LyrA-like_dom"/>
</dbReference>
<keyword evidence="2" id="KW-0812">Transmembrane</keyword>
<evidence type="ECO:0000313" key="4">
    <source>
        <dbReference type="EMBL" id="SFV12915.1"/>
    </source>
</evidence>
<evidence type="ECO:0000313" key="5">
    <source>
        <dbReference type="Proteomes" id="UP000199391"/>
    </source>
</evidence>
<organism evidence="4 5">
    <name type="scientific">Pseudoduganella namucuonensis</name>
    <dbReference type="NCBI Taxonomy" id="1035707"/>
    <lineage>
        <taxon>Bacteria</taxon>
        <taxon>Pseudomonadati</taxon>
        <taxon>Pseudomonadota</taxon>
        <taxon>Betaproteobacteria</taxon>
        <taxon>Burkholderiales</taxon>
        <taxon>Oxalobacteraceae</taxon>
        <taxon>Telluria group</taxon>
        <taxon>Pseudoduganella</taxon>
    </lineage>
</organism>
<feature type="transmembrane region" description="Helical" evidence="2">
    <location>
        <begin position="222"/>
        <end position="239"/>
    </location>
</feature>
<dbReference type="AlphaFoldDB" id="A0A1I7LT74"/>
<evidence type="ECO:0000259" key="3">
    <source>
        <dbReference type="Pfam" id="PF02517"/>
    </source>
</evidence>
<evidence type="ECO:0000256" key="2">
    <source>
        <dbReference type="SAM" id="Phobius"/>
    </source>
</evidence>
<keyword evidence="4" id="KW-0645">Protease</keyword>
<gene>
    <name evidence="4" type="ORF">SAMN05216552_103733</name>
</gene>
<dbReference type="GO" id="GO:0004175">
    <property type="term" value="F:endopeptidase activity"/>
    <property type="evidence" value="ECO:0007669"/>
    <property type="project" value="UniProtKB-ARBA"/>
</dbReference>
<evidence type="ECO:0000256" key="1">
    <source>
        <dbReference type="SAM" id="MobiDB-lite"/>
    </source>
</evidence>
<feature type="transmembrane region" description="Helical" evidence="2">
    <location>
        <begin position="27"/>
        <end position="44"/>
    </location>
</feature>
<dbReference type="Pfam" id="PF02517">
    <property type="entry name" value="Rce1-like"/>
    <property type="match status" value="1"/>
</dbReference>
<keyword evidence="2" id="KW-1133">Transmembrane helix</keyword>
<dbReference type="PANTHER" id="PTHR39430">
    <property type="entry name" value="MEMBRANE-ASSOCIATED PROTEASE-RELATED"/>
    <property type="match status" value="1"/>
</dbReference>
<dbReference type="GO" id="GO:0080120">
    <property type="term" value="P:CAAX-box protein maturation"/>
    <property type="evidence" value="ECO:0007669"/>
    <property type="project" value="UniProtKB-ARBA"/>
</dbReference>
<accession>A0A1I7LT74</accession>
<feature type="transmembrane region" description="Helical" evidence="2">
    <location>
        <begin position="91"/>
        <end position="117"/>
    </location>
</feature>
<feature type="transmembrane region" description="Helical" evidence="2">
    <location>
        <begin position="123"/>
        <end position="142"/>
    </location>
</feature>
<feature type="compositionally biased region" description="Low complexity" evidence="1">
    <location>
        <begin position="9"/>
        <end position="19"/>
    </location>
</feature>
<feature type="region of interest" description="Disordered" evidence="1">
    <location>
        <begin position="1"/>
        <end position="20"/>
    </location>
</feature>
<dbReference type="RefSeq" id="WP_093559328.1">
    <property type="nucleotide sequence ID" value="NZ_FPBO01000037.1"/>
</dbReference>
<feature type="transmembrane region" description="Helical" evidence="2">
    <location>
        <begin position="154"/>
        <end position="174"/>
    </location>
</feature>
<proteinExistence type="predicted"/>
<protein>
    <submittedName>
        <fullName evidence="4">Membrane protease YdiL, CAAX protease family</fullName>
    </submittedName>
</protein>
<dbReference type="STRING" id="1035707.SAMN05216552_103733"/>
<sequence length="276" mass="29314">MFINDQPDAAAPATATTTPGSSPWRGLVFLLISIPLVVVAYQGLPIPVAVPGLPGVVAVMLLIFSSVLLKHEGRSLAELGLSWSLGTAGKLACGFAGGVLLFAFAALLLRAVLPFHWERSPDILPLAVLAALLYHLATNACEELAFRGYAFDNLILRFGLWPAQLLIAMLFAMFHIVSGWPWEVAFISTTAGSLLFGLVFVRWRSVPAAIGVHAAWNWSRDLILGVPPGGAALWTPAGAERWTPAQWSMAQLLLVGVTLAACAAIRLSMSGAAQHS</sequence>